<evidence type="ECO:0000313" key="2">
    <source>
        <dbReference type="Proteomes" id="UP000790347"/>
    </source>
</evidence>
<dbReference type="Proteomes" id="UP000790347">
    <property type="component" value="Unassembled WGS sequence"/>
</dbReference>
<reference evidence="1" key="2">
    <citation type="journal article" date="2022" name="Res Sq">
        <title>Comparative Genomics Reveals Insights into the Divergent Evolution of Astigmatic Mites and Household Pest Adaptations.</title>
        <authorList>
            <person name="Xiong Q."/>
            <person name="Wan A.T.-Y."/>
            <person name="Liu X.-Y."/>
            <person name="Fung C.S.-H."/>
            <person name="Xiao X."/>
            <person name="Malainual N."/>
            <person name="Hou J."/>
            <person name="Wang L."/>
            <person name="Wang M."/>
            <person name="Yang K."/>
            <person name="Cui Y."/>
            <person name="Leung E."/>
            <person name="Nong W."/>
            <person name="Shin S.-K."/>
            <person name="Au S."/>
            <person name="Jeong K.Y."/>
            <person name="Chew F.T."/>
            <person name="Hui J."/>
            <person name="Leung T.F."/>
            <person name="Tungtrongchitr A."/>
            <person name="Zhong N."/>
            <person name="Liu Z."/>
            <person name="Tsui S."/>
        </authorList>
    </citation>
    <scope>NUCLEOTIDE SEQUENCE</scope>
    <source>
        <strain evidence="1">Derf</strain>
        <tissue evidence="1">Whole organism</tissue>
    </source>
</reference>
<reference evidence="1" key="1">
    <citation type="submission" date="2013-05" db="EMBL/GenBank/DDBJ databases">
        <authorList>
            <person name="Yim A.K.Y."/>
            <person name="Chan T.F."/>
            <person name="Ji K.M."/>
            <person name="Liu X.Y."/>
            <person name="Zhou J.W."/>
            <person name="Li R.Q."/>
            <person name="Yang K.Y."/>
            <person name="Li J."/>
            <person name="Li M."/>
            <person name="Law P.T.W."/>
            <person name="Wu Y.L."/>
            <person name="Cai Z.L."/>
            <person name="Qin H."/>
            <person name="Bao Y."/>
            <person name="Leung R.K.K."/>
            <person name="Ng P.K.S."/>
            <person name="Zou J."/>
            <person name="Zhong X.J."/>
            <person name="Ran P.X."/>
            <person name="Zhong N.S."/>
            <person name="Liu Z.G."/>
            <person name="Tsui S.K.W."/>
        </authorList>
    </citation>
    <scope>NUCLEOTIDE SEQUENCE</scope>
    <source>
        <strain evidence="1">Derf</strain>
        <tissue evidence="1">Whole organism</tissue>
    </source>
</reference>
<dbReference type="EMBL" id="ASGP02000001">
    <property type="protein sequence ID" value="KAH9530163.1"/>
    <property type="molecule type" value="Genomic_DNA"/>
</dbReference>
<protein>
    <submittedName>
        <fullName evidence="1">Uncharacterized protein</fullName>
    </submittedName>
</protein>
<proteinExistence type="predicted"/>
<dbReference type="AlphaFoldDB" id="A0A922IHG2"/>
<sequence length="60" mass="7100">MNDDKFDDMVRDHAAMAARIIQRMARYNQHVYKYNVTYIAFLPSSESMFVDQLLPSRSIQ</sequence>
<keyword evidence="2" id="KW-1185">Reference proteome</keyword>
<gene>
    <name evidence="1" type="ORF">DERF_003987</name>
</gene>
<comment type="caution">
    <text evidence="1">The sequence shown here is derived from an EMBL/GenBank/DDBJ whole genome shotgun (WGS) entry which is preliminary data.</text>
</comment>
<name>A0A922IHG2_DERFA</name>
<accession>A0A922IHG2</accession>
<organism evidence="1 2">
    <name type="scientific">Dermatophagoides farinae</name>
    <name type="common">American house dust mite</name>
    <dbReference type="NCBI Taxonomy" id="6954"/>
    <lineage>
        <taxon>Eukaryota</taxon>
        <taxon>Metazoa</taxon>
        <taxon>Ecdysozoa</taxon>
        <taxon>Arthropoda</taxon>
        <taxon>Chelicerata</taxon>
        <taxon>Arachnida</taxon>
        <taxon>Acari</taxon>
        <taxon>Acariformes</taxon>
        <taxon>Sarcoptiformes</taxon>
        <taxon>Astigmata</taxon>
        <taxon>Psoroptidia</taxon>
        <taxon>Analgoidea</taxon>
        <taxon>Pyroglyphidae</taxon>
        <taxon>Dermatophagoidinae</taxon>
        <taxon>Dermatophagoides</taxon>
    </lineage>
</organism>
<evidence type="ECO:0000313" key="1">
    <source>
        <dbReference type="EMBL" id="KAH9530163.1"/>
    </source>
</evidence>